<accession>A0AC58TFX0</accession>
<organism evidence="1 2">
    <name type="scientific">Nicotiana tabacum</name>
    <name type="common">Common tobacco</name>
    <dbReference type="NCBI Taxonomy" id="4097"/>
    <lineage>
        <taxon>Eukaryota</taxon>
        <taxon>Viridiplantae</taxon>
        <taxon>Streptophyta</taxon>
        <taxon>Embryophyta</taxon>
        <taxon>Tracheophyta</taxon>
        <taxon>Spermatophyta</taxon>
        <taxon>Magnoliopsida</taxon>
        <taxon>eudicotyledons</taxon>
        <taxon>Gunneridae</taxon>
        <taxon>Pentapetalae</taxon>
        <taxon>asterids</taxon>
        <taxon>lamiids</taxon>
        <taxon>Solanales</taxon>
        <taxon>Solanaceae</taxon>
        <taxon>Nicotianoideae</taxon>
        <taxon>Nicotianeae</taxon>
        <taxon>Nicotiana</taxon>
    </lineage>
</organism>
<proteinExistence type="predicted"/>
<reference evidence="1" key="1">
    <citation type="journal article" date="2014" name="Nat. Commun.">
        <title>The tobacco genome sequence and its comparison with those of tomato and potato.</title>
        <authorList>
            <person name="Sierro N."/>
            <person name="Battey J.N."/>
            <person name="Ouadi S."/>
            <person name="Bakaher N."/>
            <person name="Bovet L."/>
            <person name="Willig A."/>
            <person name="Goepfert S."/>
            <person name="Peitsch M.C."/>
            <person name="Ivanov N.V."/>
        </authorList>
    </citation>
    <scope>NUCLEOTIDE SEQUENCE [LARGE SCALE GENOMIC DNA]</scope>
</reference>
<gene>
    <name evidence="2" type="primary">LOC142174234</name>
</gene>
<evidence type="ECO:0000313" key="1">
    <source>
        <dbReference type="Proteomes" id="UP000790787"/>
    </source>
</evidence>
<keyword evidence="1" id="KW-1185">Reference proteome</keyword>
<protein>
    <submittedName>
        <fullName evidence="2">F-box protein At1g60370</fullName>
    </submittedName>
</protein>
<sequence length="377" mass="43586">MEGTFSEFTITTTKKRRMEEKREFASDMVFEILTWLPAKSLMRFRCVSKAWNSLIRHEPDFVKLHNARFQTRPLASRLLFEIGTHYHEVVESRTSNLPTQVEGFSLQLARPRHYFDFDEVTICSNPCNGLVCFYNHKDTLSYLYNVTTGEIKALPSSLTRLPKGRRGPTLFLGFDPATERYKLLHFVFYENEKKPMIKILTLGTTSWRRIQQDEYPLPFNSFYSCYAHEGIFLNGVVYWIAFKSQFAYFNFTEEKFGTPSYPQGRSRTLVLNKMQTALLGKLDIRCGFRPENCNLVYDEVNKVFVKSKSNPDLDKEKVALLAPKNVDDETTLCGNIVLATGSVNSAPTSLVFADHHFRLYRVSSFVENIIPLTFIDV</sequence>
<dbReference type="RefSeq" id="XP_075096128.1">
    <property type="nucleotide sequence ID" value="XM_075240027.1"/>
</dbReference>
<dbReference type="Proteomes" id="UP000790787">
    <property type="component" value="Chromosome 20"/>
</dbReference>
<evidence type="ECO:0000313" key="2">
    <source>
        <dbReference type="RefSeq" id="XP_075096128.1"/>
    </source>
</evidence>
<name>A0AC58TFX0_TOBAC</name>
<reference evidence="2" key="2">
    <citation type="submission" date="2025-08" db="UniProtKB">
        <authorList>
            <consortium name="RefSeq"/>
        </authorList>
    </citation>
    <scope>IDENTIFICATION</scope>
    <source>
        <tissue evidence="2">Leaf</tissue>
    </source>
</reference>